<comment type="similarity">
    <text evidence="1">Belongs to the methyltransferase superfamily. LaeA methyltransferase family.</text>
</comment>
<evidence type="ECO:0000313" key="4">
    <source>
        <dbReference type="Proteomes" id="UP000746612"/>
    </source>
</evidence>
<evidence type="ECO:0000256" key="1">
    <source>
        <dbReference type="ARBA" id="ARBA00038158"/>
    </source>
</evidence>
<gene>
    <name evidence="3" type="ORF">MDCFG202_LOCUS97434</name>
</gene>
<organism evidence="3 4">
    <name type="scientific">Gibberella zeae</name>
    <name type="common">Wheat head blight fungus</name>
    <name type="synonym">Fusarium graminearum</name>
    <dbReference type="NCBI Taxonomy" id="5518"/>
    <lineage>
        <taxon>Eukaryota</taxon>
        <taxon>Fungi</taxon>
        <taxon>Dikarya</taxon>
        <taxon>Ascomycota</taxon>
        <taxon>Pezizomycotina</taxon>
        <taxon>Sordariomycetes</taxon>
        <taxon>Hypocreomycetidae</taxon>
        <taxon>Hypocreales</taxon>
        <taxon>Nectriaceae</taxon>
        <taxon>Fusarium</taxon>
    </lineage>
</organism>
<dbReference type="Proteomes" id="UP000746612">
    <property type="component" value="Unassembled WGS sequence"/>
</dbReference>
<accession>A0A9N8NFB0</accession>
<dbReference type="EMBL" id="CAJPIJ010000090">
    <property type="protein sequence ID" value="CAG1971477.1"/>
    <property type="molecule type" value="Genomic_DNA"/>
</dbReference>
<feature type="region of interest" description="Disordered" evidence="2">
    <location>
        <begin position="225"/>
        <end position="246"/>
    </location>
</feature>
<sequence length="555" mass="61795">MVQNYESDHDPEKSLGYVDINGSTDWLSVTPSDTINFIIQLAKDKAQTSAWDIKTSQPISADFSLLSGMADWDCDNCYVEPPSSDSVTRMKKWVSGYNNDETLGAREVLILVNQESDSLVASLQSARIPLIIGSATIWTRKVCLQGPLAPGTSGSWVVDRISGALCGSIIIVYDGEPYALMMTAQTLLSDIRAYSSMAVDETMFPTVSEPMRNELEELQSFVGNSIPGKLSPESKVDSTSDDHDSDINCSLPNSVSSITSSIFNYDVVNSRTYQTVHGKYWAPTDQISLDAMELFYQTTFLVLGSKLYLAPLDANQVHRVLDIGTGSGTWAMDFADATPEAEVIGIDISPIQPVFVPPNLQFEIDDFTKEWTFKANSRDLIHMRFLGGGVSDWRSLYENAFRVTKPGGWIETHEFDPGFHSQNDSIVHGSAIAAWGSIFEEGCKKLGTSFIPIPSKVQQEHLEAVGFVDIQSQIIRVPVGRWAKEENMEEIGTYALGSIASDIQGWVNFMAYTCDWKEDDIREYCVQLRKERATKTTQLYYYQQIVWGRKPHDGK</sequence>
<name>A0A9N8NFB0_GIBZA</name>
<dbReference type="CDD" id="cd02440">
    <property type="entry name" value="AdoMet_MTases"/>
    <property type="match status" value="1"/>
</dbReference>
<dbReference type="Pfam" id="PF13489">
    <property type="entry name" value="Methyltransf_23"/>
    <property type="match status" value="1"/>
</dbReference>
<feature type="compositionally biased region" description="Basic and acidic residues" evidence="2">
    <location>
        <begin position="232"/>
        <end position="246"/>
    </location>
</feature>
<dbReference type="PANTHER" id="PTHR43591:SF10">
    <property type="entry name" value="ABC TRANSMEMBRANE TYPE-1 DOMAIN-CONTAINING PROTEIN-RELATED"/>
    <property type="match status" value="1"/>
</dbReference>
<proteinExistence type="inferred from homology"/>
<comment type="caution">
    <text evidence="3">The sequence shown here is derived from an EMBL/GenBank/DDBJ whole genome shotgun (WGS) entry which is preliminary data.</text>
</comment>
<protein>
    <recommendedName>
        <fullName evidence="5">Methyltransferase domain-containing protein</fullName>
    </recommendedName>
</protein>
<dbReference type="SUPFAM" id="SSF53335">
    <property type="entry name" value="S-adenosyl-L-methionine-dependent methyltransferases"/>
    <property type="match status" value="1"/>
</dbReference>
<evidence type="ECO:0008006" key="5">
    <source>
        <dbReference type="Google" id="ProtNLM"/>
    </source>
</evidence>
<dbReference type="PANTHER" id="PTHR43591">
    <property type="entry name" value="METHYLTRANSFERASE"/>
    <property type="match status" value="1"/>
</dbReference>
<reference evidence="3" key="1">
    <citation type="submission" date="2021-03" db="EMBL/GenBank/DDBJ databases">
        <authorList>
            <person name="Alouane T."/>
            <person name="Langin T."/>
            <person name="Bonhomme L."/>
        </authorList>
    </citation>
    <scope>NUCLEOTIDE SEQUENCE</scope>
    <source>
        <strain evidence="3">MDC_Fg202</strain>
    </source>
</reference>
<evidence type="ECO:0000313" key="3">
    <source>
        <dbReference type="EMBL" id="CAG1971477.1"/>
    </source>
</evidence>
<dbReference type="AlphaFoldDB" id="A0A9N8NFB0"/>
<dbReference type="Gene3D" id="3.40.50.150">
    <property type="entry name" value="Vaccinia Virus protein VP39"/>
    <property type="match status" value="1"/>
</dbReference>
<dbReference type="GO" id="GO:0008168">
    <property type="term" value="F:methyltransferase activity"/>
    <property type="evidence" value="ECO:0007669"/>
    <property type="project" value="TreeGrafter"/>
</dbReference>
<evidence type="ECO:0000256" key="2">
    <source>
        <dbReference type="SAM" id="MobiDB-lite"/>
    </source>
</evidence>
<dbReference type="InterPro" id="IPR029063">
    <property type="entry name" value="SAM-dependent_MTases_sf"/>
</dbReference>